<dbReference type="InParanoid" id="A0A061E5G7"/>
<evidence type="ECO:0000313" key="2">
    <source>
        <dbReference type="Proteomes" id="UP000026915"/>
    </source>
</evidence>
<dbReference type="Proteomes" id="UP000026915">
    <property type="component" value="Chromosome 2"/>
</dbReference>
<organism evidence="1 2">
    <name type="scientific">Theobroma cacao</name>
    <name type="common">Cacao</name>
    <name type="synonym">Cocoa</name>
    <dbReference type="NCBI Taxonomy" id="3641"/>
    <lineage>
        <taxon>Eukaryota</taxon>
        <taxon>Viridiplantae</taxon>
        <taxon>Streptophyta</taxon>
        <taxon>Embryophyta</taxon>
        <taxon>Tracheophyta</taxon>
        <taxon>Spermatophyta</taxon>
        <taxon>Magnoliopsida</taxon>
        <taxon>eudicotyledons</taxon>
        <taxon>Gunneridae</taxon>
        <taxon>Pentapetalae</taxon>
        <taxon>rosids</taxon>
        <taxon>malvids</taxon>
        <taxon>Malvales</taxon>
        <taxon>Malvaceae</taxon>
        <taxon>Byttnerioideae</taxon>
        <taxon>Theobroma</taxon>
    </lineage>
</organism>
<dbReference type="HOGENOM" id="CLU_2241514_0_0_1"/>
<proteinExistence type="predicted"/>
<accession>A0A061E5G7</accession>
<dbReference type="EMBL" id="CM001880">
    <property type="protein sequence ID" value="EOY00245.1"/>
    <property type="molecule type" value="Genomic_DNA"/>
</dbReference>
<dbReference type="Gramene" id="EOY00245">
    <property type="protein sequence ID" value="EOY00245"/>
    <property type="gene ID" value="TCM_010072"/>
</dbReference>
<sequence length="105" mass="12244">MPQNRSTDNIQFTKFLKQRSSRGEMILFGISVTTSLLDCCSSLEARFRLDNFHVPRSLVVLMLYFKHFCGQTSKVLSTCLCTPRKDCILEFREGSYAYRYRLQIS</sequence>
<name>A0A061E5G7_THECC</name>
<dbReference type="AlphaFoldDB" id="A0A061E5G7"/>
<protein>
    <submittedName>
        <fullName evidence="1">Uncharacterized protein</fullName>
    </submittedName>
</protein>
<reference evidence="1 2" key="1">
    <citation type="journal article" date="2013" name="Genome Biol.">
        <title>The genome sequence of the most widely cultivated cacao type and its use to identify candidate genes regulating pod color.</title>
        <authorList>
            <person name="Motamayor J.C."/>
            <person name="Mockaitis K."/>
            <person name="Schmutz J."/>
            <person name="Haiminen N."/>
            <person name="Iii D.L."/>
            <person name="Cornejo O."/>
            <person name="Findley S.D."/>
            <person name="Zheng P."/>
            <person name="Utro F."/>
            <person name="Royaert S."/>
            <person name="Saski C."/>
            <person name="Jenkins J."/>
            <person name="Podicheti R."/>
            <person name="Zhao M."/>
            <person name="Scheffler B.E."/>
            <person name="Stack J.C."/>
            <person name="Feltus F.A."/>
            <person name="Mustiga G.M."/>
            <person name="Amores F."/>
            <person name="Phillips W."/>
            <person name="Marelli J.P."/>
            <person name="May G.D."/>
            <person name="Shapiro H."/>
            <person name="Ma J."/>
            <person name="Bustamante C.D."/>
            <person name="Schnell R.J."/>
            <person name="Main D."/>
            <person name="Gilbert D."/>
            <person name="Parida L."/>
            <person name="Kuhn D.N."/>
        </authorList>
    </citation>
    <scope>NUCLEOTIDE SEQUENCE [LARGE SCALE GENOMIC DNA]</scope>
    <source>
        <strain evidence="2">cv. Matina 1-6</strain>
    </source>
</reference>
<gene>
    <name evidence="1" type="ORF">TCM_010072</name>
</gene>
<keyword evidence="2" id="KW-1185">Reference proteome</keyword>
<evidence type="ECO:0000313" key="1">
    <source>
        <dbReference type="EMBL" id="EOY00245.1"/>
    </source>
</evidence>